<reference evidence="6 7" key="1">
    <citation type="journal article" date="2011" name="J. Bacteriol.">
        <title>Complete genome sequence of Polymorphum gilvum SL003B-26A1T, a crude oil-degrading bacterium from oil-polluted saline soil.</title>
        <authorList>
            <person name="Li S.G."/>
            <person name="Tang Y.Q."/>
            <person name="Nie Y."/>
            <person name="Cai M."/>
            <person name="Wu X.L."/>
        </authorList>
    </citation>
    <scope>NUCLEOTIDE SEQUENCE [LARGE SCALE GENOMIC DNA]</scope>
    <source>
        <strain evidence="7">LMG 25793 / CGMCC 1.9160 / SL003B-26A1</strain>
    </source>
</reference>
<dbReference type="InterPro" id="IPR050469">
    <property type="entry name" value="Diguanylate_Cyclase"/>
</dbReference>
<feature type="transmembrane region" description="Helical" evidence="4">
    <location>
        <begin position="151"/>
        <end position="175"/>
    </location>
</feature>
<evidence type="ECO:0000256" key="4">
    <source>
        <dbReference type="SAM" id="Phobius"/>
    </source>
</evidence>
<dbReference type="GO" id="GO:0052621">
    <property type="term" value="F:diguanylate cyclase activity"/>
    <property type="evidence" value="ECO:0007669"/>
    <property type="project" value="UniProtKB-EC"/>
</dbReference>
<dbReference type="HOGENOM" id="CLU_000445_11_1_5"/>
<dbReference type="PANTHER" id="PTHR45138">
    <property type="entry name" value="REGULATORY COMPONENTS OF SENSORY TRANSDUCTION SYSTEM"/>
    <property type="match status" value="1"/>
</dbReference>
<evidence type="ECO:0000256" key="3">
    <source>
        <dbReference type="SAM" id="MobiDB-lite"/>
    </source>
</evidence>
<keyword evidence="4" id="KW-0812">Transmembrane</keyword>
<dbReference type="STRING" id="991905.SL003B_3415"/>
<dbReference type="EC" id="2.7.7.65" evidence="1"/>
<dbReference type="PROSITE" id="PS50887">
    <property type="entry name" value="GGDEF"/>
    <property type="match status" value="1"/>
</dbReference>
<dbReference type="RefSeq" id="WP_013654146.1">
    <property type="nucleotide sequence ID" value="NC_015259.1"/>
</dbReference>
<dbReference type="eggNOG" id="COG3706">
    <property type="taxonomic scope" value="Bacteria"/>
</dbReference>
<dbReference type="OrthoDB" id="9812260at2"/>
<feature type="transmembrane region" description="Helical" evidence="4">
    <location>
        <begin position="6"/>
        <end position="29"/>
    </location>
</feature>
<gene>
    <name evidence="6" type="ordered locus">SL003B_3415</name>
</gene>
<feature type="region of interest" description="Disordered" evidence="3">
    <location>
        <begin position="382"/>
        <end position="412"/>
    </location>
</feature>
<dbReference type="Gene3D" id="3.30.70.270">
    <property type="match status" value="1"/>
</dbReference>
<dbReference type="GO" id="GO:0043709">
    <property type="term" value="P:cell adhesion involved in single-species biofilm formation"/>
    <property type="evidence" value="ECO:0007669"/>
    <property type="project" value="TreeGrafter"/>
</dbReference>
<dbReference type="NCBIfam" id="TIGR00254">
    <property type="entry name" value="GGDEF"/>
    <property type="match status" value="1"/>
</dbReference>
<feature type="transmembrane region" description="Helical" evidence="4">
    <location>
        <begin position="41"/>
        <end position="61"/>
    </location>
</feature>
<dbReference type="SMART" id="SM00267">
    <property type="entry name" value="GGDEF"/>
    <property type="match status" value="1"/>
</dbReference>
<dbReference type="EMBL" id="CP002568">
    <property type="protein sequence ID" value="ADZ71837.1"/>
    <property type="molecule type" value="Genomic_DNA"/>
</dbReference>
<evidence type="ECO:0000256" key="2">
    <source>
        <dbReference type="ARBA" id="ARBA00034247"/>
    </source>
</evidence>
<sequence>MPLDTATLNAAITVIGFVGAVLLFLVWRFSMGSSSTHRDSILIWAAAFMLIGCGTLIVGLRNHLPETFSIVAGNALIMLGIGLRRMAVAAFWHLKRRHIAAIAPAVVWLALCLVPEFLGSYTARAIFVQVYLILIPPWIAYMCFAHNRENLYSGFWFGISALIDFAVNLSLFVAFRIAPVTSHAEAMQNDIYKGYMLIMIVTAVASVILAFAMVIEREERRLRIQARRDPLTGLANRRAFFEQAQDWLDRHAATPKTFSVALFDLDDFKSVNDRFGHAAGDEMLTTFAEVCRERLRPGDLAGRLGGEEFVLFLPDTPADAALVLADRLRHAFAQAAETRTGGTLAATTSAGVHGGRCGEDDLDRVLAVADAALYSAKRAGRNQVVRSDAGQPPETAREPGLAPVRRGLAASA</sequence>
<feature type="domain" description="GGDEF" evidence="5">
    <location>
        <begin position="256"/>
        <end position="389"/>
    </location>
</feature>
<dbReference type="SUPFAM" id="SSF55073">
    <property type="entry name" value="Nucleotide cyclase"/>
    <property type="match status" value="1"/>
</dbReference>
<dbReference type="AlphaFoldDB" id="F2J002"/>
<evidence type="ECO:0000256" key="1">
    <source>
        <dbReference type="ARBA" id="ARBA00012528"/>
    </source>
</evidence>
<keyword evidence="7" id="KW-1185">Reference proteome</keyword>
<comment type="catalytic activity">
    <reaction evidence="2">
        <text>2 GTP = 3',3'-c-di-GMP + 2 diphosphate</text>
        <dbReference type="Rhea" id="RHEA:24898"/>
        <dbReference type="ChEBI" id="CHEBI:33019"/>
        <dbReference type="ChEBI" id="CHEBI:37565"/>
        <dbReference type="ChEBI" id="CHEBI:58805"/>
        <dbReference type="EC" id="2.7.7.65"/>
    </reaction>
</comment>
<dbReference type="PANTHER" id="PTHR45138:SF9">
    <property type="entry name" value="DIGUANYLATE CYCLASE DGCM-RELATED"/>
    <property type="match status" value="1"/>
</dbReference>
<dbReference type="FunFam" id="3.30.70.270:FF:000001">
    <property type="entry name" value="Diguanylate cyclase domain protein"/>
    <property type="match status" value="1"/>
</dbReference>
<feature type="transmembrane region" description="Helical" evidence="4">
    <location>
        <begin position="195"/>
        <end position="215"/>
    </location>
</feature>
<dbReference type="Pfam" id="PF00990">
    <property type="entry name" value="GGDEF"/>
    <property type="match status" value="1"/>
</dbReference>
<feature type="transmembrane region" description="Helical" evidence="4">
    <location>
        <begin position="99"/>
        <end position="118"/>
    </location>
</feature>
<dbReference type="InterPro" id="IPR000160">
    <property type="entry name" value="GGDEF_dom"/>
</dbReference>
<accession>F2J002</accession>
<organism evidence="6 7">
    <name type="scientific">Polymorphum gilvum (strain LMG 25793 / CGMCC 1.9160 / SL003B-26A1)</name>
    <dbReference type="NCBI Taxonomy" id="991905"/>
    <lineage>
        <taxon>Bacteria</taxon>
        <taxon>Pseudomonadati</taxon>
        <taxon>Pseudomonadota</taxon>
        <taxon>Alphaproteobacteria</taxon>
        <taxon>Rhodobacterales</taxon>
        <taxon>Paracoccaceae</taxon>
        <taxon>Polymorphum</taxon>
    </lineage>
</organism>
<dbReference type="Proteomes" id="UP000008130">
    <property type="component" value="Chromosome"/>
</dbReference>
<dbReference type="CDD" id="cd01949">
    <property type="entry name" value="GGDEF"/>
    <property type="match status" value="1"/>
</dbReference>
<keyword evidence="4" id="KW-0472">Membrane</keyword>
<keyword evidence="4" id="KW-1133">Transmembrane helix</keyword>
<name>F2J002_POLGS</name>
<dbReference type="GO" id="GO:0005886">
    <property type="term" value="C:plasma membrane"/>
    <property type="evidence" value="ECO:0007669"/>
    <property type="project" value="TreeGrafter"/>
</dbReference>
<evidence type="ECO:0000313" key="6">
    <source>
        <dbReference type="EMBL" id="ADZ71837.1"/>
    </source>
</evidence>
<feature type="transmembrane region" description="Helical" evidence="4">
    <location>
        <begin position="67"/>
        <end position="87"/>
    </location>
</feature>
<evidence type="ECO:0000259" key="5">
    <source>
        <dbReference type="PROSITE" id="PS50887"/>
    </source>
</evidence>
<protein>
    <recommendedName>
        <fullName evidence="1">diguanylate cyclase</fullName>
        <ecNumber evidence="1">2.7.7.65</ecNumber>
    </recommendedName>
</protein>
<evidence type="ECO:0000313" key="7">
    <source>
        <dbReference type="Proteomes" id="UP000008130"/>
    </source>
</evidence>
<feature type="transmembrane region" description="Helical" evidence="4">
    <location>
        <begin position="124"/>
        <end position="144"/>
    </location>
</feature>
<dbReference type="KEGG" id="pgv:SL003B_3415"/>
<proteinExistence type="predicted"/>
<dbReference type="InterPro" id="IPR029787">
    <property type="entry name" value="Nucleotide_cyclase"/>
</dbReference>
<dbReference type="GO" id="GO:1902201">
    <property type="term" value="P:negative regulation of bacterial-type flagellum-dependent cell motility"/>
    <property type="evidence" value="ECO:0007669"/>
    <property type="project" value="TreeGrafter"/>
</dbReference>
<dbReference type="InterPro" id="IPR043128">
    <property type="entry name" value="Rev_trsase/Diguanyl_cyclase"/>
</dbReference>